<dbReference type="Proteomes" id="UP000064912">
    <property type="component" value="Chromosome"/>
</dbReference>
<protein>
    <submittedName>
        <fullName evidence="3">3-oxoadipate enol-lactonase</fullName>
        <ecNumber evidence="3">3.1.1.24</ecNumber>
    </submittedName>
</protein>
<dbReference type="Pfam" id="PF12697">
    <property type="entry name" value="Abhydrolase_6"/>
    <property type="match status" value="1"/>
</dbReference>
<dbReference type="AlphaFoldDB" id="A0A0D6AZD6"/>
<dbReference type="KEGG" id="rsu:NHU_01042"/>
<evidence type="ECO:0000256" key="1">
    <source>
        <dbReference type="ARBA" id="ARBA00022801"/>
    </source>
</evidence>
<dbReference type="GO" id="GO:0042952">
    <property type="term" value="P:beta-ketoadipate pathway"/>
    <property type="evidence" value="ECO:0007669"/>
    <property type="project" value="InterPro"/>
</dbReference>
<proteinExistence type="predicted"/>
<dbReference type="GO" id="GO:0016020">
    <property type="term" value="C:membrane"/>
    <property type="evidence" value="ECO:0007669"/>
    <property type="project" value="TreeGrafter"/>
</dbReference>
<dbReference type="InterPro" id="IPR000073">
    <property type="entry name" value="AB_hydrolase_1"/>
</dbReference>
<evidence type="ECO:0000259" key="2">
    <source>
        <dbReference type="Pfam" id="PF12697"/>
    </source>
</evidence>
<dbReference type="eggNOG" id="COG0596">
    <property type="taxonomic scope" value="Bacteria"/>
</dbReference>
<gene>
    <name evidence="3" type="primary">pcaD</name>
    <name evidence="3" type="ORF">NHU_01042</name>
</gene>
<dbReference type="PRINTS" id="PR00111">
    <property type="entry name" value="ABHYDROLASE"/>
</dbReference>
<dbReference type="EMBL" id="AP014800">
    <property type="protein sequence ID" value="BAQ68207.1"/>
    <property type="molecule type" value="Genomic_DNA"/>
</dbReference>
<name>A0A0D6AZD6_RHOSU</name>
<organism evidence="3 4">
    <name type="scientific">Rhodovulum sulfidophilum</name>
    <name type="common">Rhodobacter sulfidophilus</name>
    <dbReference type="NCBI Taxonomy" id="35806"/>
    <lineage>
        <taxon>Bacteria</taxon>
        <taxon>Pseudomonadati</taxon>
        <taxon>Pseudomonadota</taxon>
        <taxon>Alphaproteobacteria</taxon>
        <taxon>Rhodobacterales</taxon>
        <taxon>Paracoccaceae</taxon>
        <taxon>Rhodovulum</taxon>
    </lineage>
</organism>
<sequence length="264" mass="28560">MKIADLGDVALHYREDGPPDGASVVFANALGCDLRIWDEVIERLPAGLRAIRYDMRGHGLSSCPPGPYSMGALIRDAERLLESLAVRDCVFVGLSIGGMVAQGLAVKRLDLVRAMVLSNTAAKIGTPEIWQDRIEAVRKGGIAALSEATLARWFSRRYRQSPDCTLWQNMLNRQPVEGYLGCCAAISGTDFYTPTAGLTLPTLVLAGSEDGSTPPDLVRETAGLIKGARFHLIRGAGHLPCIDRPEDYAAVLTTFLREIGHVES</sequence>
<reference evidence="3 4" key="1">
    <citation type="submission" date="2015-02" db="EMBL/GenBank/DDBJ databases">
        <title>Genome sequene of Rhodovulum sulfidophilum DSM 2351.</title>
        <authorList>
            <person name="Nagao N."/>
        </authorList>
    </citation>
    <scope>NUCLEOTIDE SEQUENCE [LARGE SCALE GENOMIC DNA]</scope>
    <source>
        <strain evidence="3 4">DSM 2351</strain>
    </source>
</reference>
<dbReference type="InterPro" id="IPR029058">
    <property type="entry name" value="AB_hydrolase_fold"/>
</dbReference>
<keyword evidence="1 3" id="KW-0378">Hydrolase</keyword>
<dbReference type="PANTHER" id="PTHR43798:SF31">
    <property type="entry name" value="AB HYDROLASE SUPERFAMILY PROTEIN YCLE"/>
    <property type="match status" value="1"/>
</dbReference>
<dbReference type="NCBIfam" id="TIGR02427">
    <property type="entry name" value="protocat_pcaD"/>
    <property type="match status" value="1"/>
</dbReference>
<feature type="domain" description="AB hydrolase-1" evidence="2">
    <location>
        <begin position="24"/>
        <end position="250"/>
    </location>
</feature>
<evidence type="ECO:0000313" key="3">
    <source>
        <dbReference type="EMBL" id="BAQ68207.1"/>
    </source>
</evidence>
<dbReference type="Gene3D" id="3.40.50.1820">
    <property type="entry name" value="alpha/beta hydrolase"/>
    <property type="match status" value="1"/>
</dbReference>
<dbReference type="EC" id="3.1.1.24" evidence="3"/>
<evidence type="ECO:0000313" key="4">
    <source>
        <dbReference type="Proteomes" id="UP000064912"/>
    </source>
</evidence>
<dbReference type="InterPro" id="IPR050266">
    <property type="entry name" value="AB_hydrolase_sf"/>
</dbReference>
<dbReference type="SUPFAM" id="SSF53474">
    <property type="entry name" value="alpha/beta-Hydrolases"/>
    <property type="match status" value="1"/>
</dbReference>
<dbReference type="PANTHER" id="PTHR43798">
    <property type="entry name" value="MONOACYLGLYCEROL LIPASE"/>
    <property type="match status" value="1"/>
</dbReference>
<dbReference type="InterPro" id="IPR026968">
    <property type="entry name" value="PcaD/CatD"/>
</dbReference>
<accession>A0A0D6AZD6</accession>
<dbReference type="PATRIC" id="fig|35806.4.peg.1069"/>
<dbReference type="GO" id="GO:0047570">
    <property type="term" value="F:3-oxoadipate enol-lactonase activity"/>
    <property type="evidence" value="ECO:0007669"/>
    <property type="project" value="UniProtKB-EC"/>
</dbReference>